<keyword evidence="2" id="KW-0472">Membrane</keyword>
<dbReference type="InterPro" id="IPR001509">
    <property type="entry name" value="Epimerase_deHydtase"/>
</dbReference>
<accession>A0ABW4MVL8</accession>
<evidence type="ECO:0000313" key="6">
    <source>
        <dbReference type="Proteomes" id="UP001597237"/>
    </source>
</evidence>
<protein>
    <submittedName>
        <fullName evidence="5">TIGR01777 family oxidoreductase</fullName>
    </submittedName>
</protein>
<dbReference type="PANTHER" id="PTHR11092">
    <property type="entry name" value="SUGAR NUCLEOTIDE EPIMERASE RELATED"/>
    <property type="match status" value="1"/>
</dbReference>
<dbReference type="InterPro" id="IPR036291">
    <property type="entry name" value="NAD(P)-bd_dom_sf"/>
</dbReference>
<dbReference type="Gene3D" id="3.40.50.720">
    <property type="entry name" value="NAD(P)-binding Rossmann-like Domain"/>
    <property type="match status" value="1"/>
</dbReference>
<evidence type="ECO:0000313" key="5">
    <source>
        <dbReference type="EMBL" id="MFD1781803.1"/>
    </source>
</evidence>
<dbReference type="InterPro" id="IPR010099">
    <property type="entry name" value="SDR39U1"/>
</dbReference>
<evidence type="ECO:0000256" key="1">
    <source>
        <dbReference type="ARBA" id="ARBA00009353"/>
    </source>
</evidence>
<feature type="transmembrane region" description="Helical" evidence="2">
    <location>
        <begin position="107"/>
        <end position="126"/>
    </location>
</feature>
<organism evidence="5 6">
    <name type="scientific">Phenylobacterium terrae</name>
    <dbReference type="NCBI Taxonomy" id="2665495"/>
    <lineage>
        <taxon>Bacteria</taxon>
        <taxon>Pseudomonadati</taxon>
        <taxon>Pseudomonadota</taxon>
        <taxon>Alphaproteobacteria</taxon>
        <taxon>Caulobacterales</taxon>
        <taxon>Caulobacteraceae</taxon>
        <taxon>Phenylobacterium</taxon>
    </lineage>
</organism>
<keyword evidence="2" id="KW-1133">Transmembrane helix</keyword>
<dbReference type="InterPro" id="IPR013549">
    <property type="entry name" value="DUF1731"/>
</dbReference>
<evidence type="ECO:0000259" key="3">
    <source>
        <dbReference type="Pfam" id="PF01370"/>
    </source>
</evidence>
<keyword evidence="6" id="KW-1185">Reference proteome</keyword>
<feature type="transmembrane region" description="Helical" evidence="2">
    <location>
        <begin position="66"/>
        <end position="86"/>
    </location>
</feature>
<feature type="transmembrane region" description="Helical" evidence="2">
    <location>
        <begin position="138"/>
        <end position="158"/>
    </location>
</feature>
<feature type="domain" description="DUF1731" evidence="4">
    <location>
        <begin position="430"/>
        <end position="477"/>
    </location>
</feature>
<feature type="transmembrane region" description="Helical" evidence="2">
    <location>
        <begin position="44"/>
        <end position="60"/>
    </location>
</feature>
<comment type="caution">
    <text evidence="5">The sequence shown here is derived from an EMBL/GenBank/DDBJ whole genome shotgun (WGS) entry which is preliminary data.</text>
</comment>
<comment type="similarity">
    <text evidence="1">Belongs to the NAD(P)-dependent epimerase/dehydratase family. SDR39U1 subfamily.</text>
</comment>
<gene>
    <name evidence="5" type="ORF">ACFSC0_00210</name>
</gene>
<dbReference type="Pfam" id="PF01370">
    <property type="entry name" value="Epimerase"/>
    <property type="match status" value="1"/>
</dbReference>
<evidence type="ECO:0000256" key="2">
    <source>
        <dbReference type="SAM" id="Phobius"/>
    </source>
</evidence>
<keyword evidence="2" id="KW-0812">Transmembrane</keyword>
<dbReference type="SUPFAM" id="SSF51735">
    <property type="entry name" value="NAD(P)-binding Rossmann-fold domains"/>
    <property type="match status" value="1"/>
</dbReference>
<evidence type="ECO:0000259" key="4">
    <source>
        <dbReference type="Pfam" id="PF08338"/>
    </source>
</evidence>
<sequence length="497" mass="53087">MTDLIWALVFVQVALGGFDTLYHHELTERLAWRPSQSRELRLHGVRNLAYAVMFAALGWSRPQGGLAIALMILMLGELAITLWDFVEEDRTRKLPASERVTHTLLTLNYGVVLALVLPLLGQWARLPTGLAAAFYGPWSWLCAVAAAGVVVFGVRDLAAARRVRRIAPAEAAPLAVALGARRAVLVTGGTGFIGRRLVEALVAAGHEVTVLTRSAASAAGLPAPIRIVTSLAQLADETRLDAIVNLAGEPISDGIWTGAKRRRILRSRLRVTRDVIKLIARLRERPDVLVSGSAIGWYGLQEDEALDETSAGRDCFSRTLCLRWERAATAAEALGVRVVRLRIGLVLAAEGGMLSRMLTPFEFGLGGPFGAGRHWMSWIHRDDLVRLIVHAMATPSMAGPVNGTAPAPVRNGAFAAALGRALNRPAILPAPAAPLRLALGDFAEELLLSGQRVLPAAAAAHGFRFAYPHLDEALAAIVGAPAGRVTPAAAPVQARLA</sequence>
<feature type="domain" description="NAD-dependent epimerase/dehydratase" evidence="3">
    <location>
        <begin position="184"/>
        <end position="396"/>
    </location>
</feature>
<reference evidence="6" key="1">
    <citation type="journal article" date="2019" name="Int. J. Syst. Evol. Microbiol.">
        <title>The Global Catalogue of Microorganisms (GCM) 10K type strain sequencing project: providing services to taxonomists for standard genome sequencing and annotation.</title>
        <authorList>
            <consortium name="The Broad Institute Genomics Platform"/>
            <consortium name="The Broad Institute Genome Sequencing Center for Infectious Disease"/>
            <person name="Wu L."/>
            <person name="Ma J."/>
        </authorList>
    </citation>
    <scope>NUCLEOTIDE SEQUENCE [LARGE SCALE GENOMIC DNA]</scope>
    <source>
        <strain evidence="6">DFY28</strain>
    </source>
</reference>
<dbReference type="Pfam" id="PF08338">
    <property type="entry name" value="DUF1731"/>
    <property type="match status" value="1"/>
</dbReference>
<proteinExistence type="inferred from homology"/>
<feature type="transmembrane region" description="Helical" evidence="2">
    <location>
        <begin position="6"/>
        <end position="23"/>
    </location>
</feature>
<dbReference type="PANTHER" id="PTHR11092:SF0">
    <property type="entry name" value="EPIMERASE FAMILY PROTEIN SDR39U1"/>
    <property type="match status" value="1"/>
</dbReference>
<name>A0ABW4MVL8_9CAUL</name>
<dbReference type="EMBL" id="JBHUEY010000001">
    <property type="protein sequence ID" value="MFD1781803.1"/>
    <property type="molecule type" value="Genomic_DNA"/>
</dbReference>
<dbReference type="Proteomes" id="UP001597237">
    <property type="component" value="Unassembled WGS sequence"/>
</dbReference>
<dbReference type="RefSeq" id="WP_377281364.1">
    <property type="nucleotide sequence ID" value="NZ_JBHRSI010000003.1"/>
</dbReference>
<dbReference type="NCBIfam" id="TIGR01777">
    <property type="entry name" value="yfcH"/>
    <property type="match status" value="1"/>
</dbReference>